<organism evidence="1 2">
    <name type="scientific">Onchocerca volvulus</name>
    <dbReference type="NCBI Taxonomy" id="6282"/>
    <lineage>
        <taxon>Eukaryota</taxon>
        <taxon>Metazoa</taxon>
        <taxon>Ecdysozoa</taxon>
        <taxon>Nematoda</taxon>
        <taxon>Chromadorea</taxon>
        <taxon>Rhabditida</taxon>
        <taxon>Spirurina</taxon>
        <taxon>Spiruromorpha</taxon>
        <taxon>Filarioidea</taxon>
        <taxon>Onchocercidae</taxon>
        <taxon>Onchocerca</taxon>
    </lineage>
</organism>
<proteinExistence type="predicted"/>
<dbReference type="EnsemblMetazoa" id="OVOC5544.1">
    <property type="protein sequence ID" value="OVOC5544.1"/>
    <property type="gene ID" value="WBGene00242353"/>
</dbReference>
<evidence type="ECO:0000313" key="1">
    <source>
        <dbReference type="EnsemblMetazoa" id="OVOC5544.1"/>
    </source>
</evidence>
<reference evidence="1" key="2">
    <citation type="submission" date="2022-06" db="UniProtKB">
        <authorList>
            <consortium name="EnsemblMetazoa"/>
        </authorList>
    </citation>
    <scope>IDENTIFICATION</scope>
</reference>
<name>A0A8R1TWK7_ONCVO</name>
<dbReference type="Proteomes" id="UP000024404">
    <property type="component" value="Unassembled WGS sequence"/>
</dbReference>
<dbReference type="EMBL" id="CMVM020000161">
    <property type="status" value="NOT_ANNOTATED_CDS"/>
    <property type="molecule type" value="Genomic_DNA"/>
</dbReference>
<protein>
    <submittedName>
        <fullName evidence="1">Uncharacterized protein</fullName>
    </submittedName>
</protein>
<keyword evidence="2" id="KW-1185">Reference proteome</keyword>
<reference evidence="2" key="1">
    <citation type="submission" date="2013-10" db="EMBL/GenBank/DDBJ databases">
        <title>Genome sequencing of Onchocerca volvulus.</title>
        <authorList>
            <person name="Cotton J."/>
            <person name="Tsai J."/>
            <person name="Stanley E."/>
            <person name="Tracey A."/>
            <person name="Holroyd N."/>
            <person name="Lustigman S."/>
            <person name="Berriman M."/>
        </authorList>
    </citation>
    <scope>NUCLEOTIDE SEQUENCE</scope>
</reference>
<dbReference type="AlphaFoldDB" id="A0A8R1TWK7"/>
<accession>A0A8R1TWK7</accession>
<sequence length="137" mass="15824">FWQNATFFNDSRSCFPGLVCTIKQEKLAGYIAQLHGSIRFHIFSSLLDSSSSSVHCVQILFFEEKEEKKTKPKLELFDDICMDCSPEVFTVIISPKTVISSQTSTHSFIRNNFVLFLRLPTCLFHLLYEVNCYYTCL</sequence>
<evidence type="ECO:0000313" key="2">
    <source>
        <dbReference type="Proteomes" id="UP000024404"/>
    </source>
</evidence>